<evidence type="ECO:0000256" key="1">
    <source>
        <dbReference type="SAM" id="Phobius"/>
    </source>
</evidence>
<keyword evidence="1" id="KW-0812">Transmembrane</keyword>
<dbReference type="EMBL" id="JARBDR010000657">
    <property type="protein sequence ID" value="KAJ8308694.1"/>
    <property type="molecule type" value="Genomic_DNA"/>
</dbReference>
<evidence type="ECO:0000313" key="2">
    <source>
        <dbReference type="EMBL" id="KAJ8308694.1"/>
    </source>
</evidence>
<accession>A0ABQ9EU27</accession>
<evidence type="ECO:0000313" key="3">
    <source>
        <dbReference type="Proteomes" id="UP001217089"/>
    </source>
</evidence>
<proteinExistence type="predicted"/>
<sequence>MSHFKFLILILDLFTIIIYFNFLLTNEYHNLFILNFTWKKKTFLGFVALNLPVFIFFFLFNYLILHYILFMTIISLWPYDFSIAKERNPTIKIAFNH</sequence>
<comment type="caution">
    <text evidence="2">The sequence shown here is derived from an EMBL/GenBank/DDBJ whole genome shotgun (WGS) entry which is preliminary data.</text>
</comment>
<feature type="transmembrane region" description="Helical" evidence="1">
    <location>
        <begin position="44"/>
        <end position="77"/>
    </location>
</feature>
<feature type="transmembrane region" description="Helical" evidence="1">
    <location>
        <begin position="6"/>
        <end position="24"/>
    </location>
</feature>
<reference evidence="2 3" key="1">
    <citation type="submission" date="2022-12" db="EMBL/GenBank/DDBJ databases">
        <title>Chromosome-level genome of Tegillarca granosa.</title>
        <authorList>
            <person name="Kim J."/>
        </authorList>
    </citation>
    <scope>NUCLEOTIDE SEQUENCE [LARGE SCALE GENOMIC DNA]</scope>
    <source>
        <strain evidence="2">Teg-2019</strain>
        <tissue evidence="2">Adductor muscle</tissue>
    </source>
</reference>
<organism evidence="2 3">
    <name type="scientific">Tegillarca granosa</name>
    <name type="common">Malaysian cockle</name>
    <name type="synonym">Anadara granosa</name>
    <dbReference type="NCBI Taxonomy" id="220873"/>
    <lineage>
        <taxon>Eukaryota</taxon>
        <taxon>Metazoa</taxon>
        <taxon>Spiralia</taxon>
        <taxon>Lophotrochozoa</taxon>
        <taxon>Mollusca</taxon>
        <taxon>Bivalvia</taxon>
        <taxon>Autobranchia</taxon>
        <taxon>Pteriomorphia</taxon>
        <taxon>Arcoida</taxon>
        <taxon>Arcoidea</taxon>
        <taxon>Arcidae</taxon>
        <taxon>Tegillarca</taxon>
    </lineage>
</organism>
<keyword evidence="3" id="KW-1185">Reference proteome</keyword>
<keyword evidence="1" id="KW-0472">Membrane</keyword>
<gene>
    <name evidence="2" type="ORF">KUTeg_013568</name>
</gene>
<dbReference type="Proteomes" id="UP001217089">
    <property type="component" value="Unassembled WGS sequence"/>
</dbReference>
<protein>
    <submittedName>
        <fullName evidence="2">Uncharacterized protein</fullName>
    </submittedName>
</protein>
<keyword evidence="1" id="KW-1133">Transmembrane helix</keyword>
<name>A0ABQ9EU27_TEGGR</name>